<reference evidence="15 16" key="1">
    <citation type="journal article" date="2015" name="Appl. Environ. Microbiol.">
        <title>Aerobic and Anaerobic Thiosulfate Oxidation by a Cold-Adapted, Subglacial Chemoautotroph.</title>
        <authorList>
            <person name="Harrold Z.R."/>
            <person name="Skidmore M.L."/>
            <person name="Hamilton T.L."/>
            <person name="Desch L."/>
            <person name="Amada K."/>
            <person name="van Gelder W."/>
            <person name="Glover K."/>
            <person name="Roden E.E."/>
            <person name="Boyd E.S."/>
        </authorList>
    </citation>
    <scope>NUCLEOTIDE SEQUENCE [LARGE SCALE GENOMIC DNA]</scope>
    <source>
        <strain evidence="15 16">RG</strain>
    </source>
</reference>
<dbReference type="GO" id="GO:0047480">
    <property type="term" value="F:UDP-N-acetylmuramoyl-tripeptide-D-alanyl-D-alanine ligase activity"/>
    <property type="evidence" value="ECO:0007669"/>
    <property type="project" value="UniProtKB-UniRule"/>
</dbReference>
<keyword evidence="16" id="KW-1185">Reference proteome</keyword>
<dbReference type="PATRIC" id="fig|36861.3.peg.1279"/>
<dbReference type="InterPro" id="IPR036615">
    <property type="entry name" value="Mur_ligase_C_dom_sf"/>
</dbReference>
<dbReference type="EMBL" id="LDUG01000020">
    <property type="protein sequence ID" value="KVW96263.1"/>
    <property type="molecule type" value="Genomic_DNA"/>
</dbReference>
<dbReference type="PANTHER" id="PTHR43024">
    <property type="entry name" value="UDP-N-ACETYLMURAMOYL-TRIPEPTIDE--D-ALANYL-D-ALANINE LIGASE"/>
    <property type="match status" value="1"/>
</dbReference>
<dbReference type="InterPro" id="IPR036565">
    <property type="entry name" value="Mur-like_cat_sf"/>
</dbReference>
<dbReference type="Gene3D" id="3.40.1190.10">
    <property type="entry name" value="Mur-like, catalytic domain"/>
    <property type="match status" value="1"/>
</dbReference>
<keyword evidence="5 10" id="KW-0067">ATP-binding</keyword>
<name>A0A106BPH7_THIDE</name>
<dbReference type="GO" id="GO:0005737">
    <property type="term" value="C:cytoplasm"/>
    <property type="evidence" value="ECO:0007669"/>
    <property type="project" value="UniProtKB-SubCell"/>
</dbReference>
<dbReference type="NCBIfam" id="TIGR01143">
    <property type="entry name" value="murF"/>
    <property type="match status" value="1"/>
</dbReference>
<dbReference type="GO" id="GO:0005524">
    <property type="term" value="F:ATP binding"/>
    <property type="evidence" value="ECO:0007669"/>
    <property type="project" value="UniProtKB-UniRule"/>
</dbReference>
<evidence type="ECO:0000256" key="3">
    <source>
        <dbReference type="ARBA" id="ARBA00022618"/>
    </source>
</evidence>
<dbReference type="PANTHER" id="PTHR43024:SF1">
    <property type="entry name" value="UDP-N-ACETYLMURAMOYL-TRIPEPTIDE--D-ALANYL-D-ALANINE LIGASE"/>
    <property type="match status" value="1"/>
</dbReference>
<dbReference type="InterPro" id="IPR035911">
    <property type="entry name" value="MurE/MurF_N"/>
</dbReference>
<evidence type="ECO:0000256" key="2">
    <source>
        <dbReference type="ARBA" id="ARBA00022598"/>
    </source>
</evidence>
<keyword evidence="6 10" id="KW-0133">Cell shape</keyword>
<evidence type="ECO:0000259" key="13">
    <source>
        <dbReference type="Pfam" id="PF02875"/>
    </source>
</evidence>
<dbReference type="InterPro" id="IPR005863">
    <property type="entry name" value="UDP-N-AcMur_synth"/>
</dbReference>
<dbReference type="UniPathway" id="UPA00219"/>
<dbReference type="Gene3D" id="3.90.190.20">
    <property type="entry name" value="Mur ligase, C-terminal domain"/>
    <property type="match status" value="1"/>
</dbReference>
<evidence type="ECO:0000259" key="12">
    <source>
        <dbReference type="Pfam" id="PF01225"/>
    </source>
</evidence>
<keyword evidence="9 10" id="KW-0961">Cell wall biogenesis/degradation</keyword>
<dbReference type="InterPro" id="IPR004101">
    <property type="entry name" value="Mur_ligase_C"/>
</dbReference>
<evidence type="ECO:0000256" key="6">
    <source>
        <dbReference type="ARBA" id="ARBA00022960"/>
    </source>
</evidence>
<dbReference type="Gene3D" id="3.40.1390.10">
    <property type="entry name" value="MurE/MurF, N-terminal domain"/>
    <property type="match status" value="1"/>
</dbReference>
<evidence type="ECO:0000313" key="16">
    <source>
        <dbReference type="Proteomes" id="UP000064243"/>
    </source>
</evidence>
<keyword evidence="1 10" id="KW-0963">Cytoplasm</keyword>
<feature type="domain" description="Mur ligase N-terminal catalytic" evidence="12">
    <location>
        <begin position="25"/>
        <end position="93"/>
    </location>
</feature>
<dbReference type="InterPro" id="IPR000713">
    <property type="entry name" value="Mur_ligase_N"/>
</dbReference>
<dbReference type="EC" id="6.3.2.10" evidence="10 11"/>
<evidence type="ECO:0000256" key="7">
    <source>
        <dbReference type="ARBA" id="ARBA00022984"/>
    </source>
</evidence>
<proteinExistence type="inferred from homology"/>
<feature type="domain" description="Mur ligase C-terminal" evidence="13">
    <location>
        <begin position="316"/>
        <end position="435"/>
    </location>
</feature>
<dbReference type="SUPFAM" id="SSF53244">
    <property type="entry name" value="MurD-like peptide ligases, peptide-binding domain"/>
    <property type="match status" value="1"/>
</dbReference>
<dbReference type="Pfam" id="PF08245">
    <property type="entry name" value="Mur_ligase_M"/>
    <property type="match status" value="1"/>
</dbReference>
<dbReference type="GO" id="GO:0071555">
    <property type="term" value="P:cell wall organization"/>
    <property type="evidence" value="ECO:0007669"/>
    <property type="project" value="UniProtKB-KW"/>
</dbReference>
<dbReference type="STRING" id="1123392.GCA_000376425_00637"/>
<evidence type="ECO:0000256" key="1">
    <source>
        <dbReference type="ARBA" id="ARBA00022490"/>
    </source>
</evidence>
<evidence type="ECO:0000256" key="4">
    <source>
        <dbReference type="ARBA" id="ARBA00022741"/>
    </source>
</evidence>
<evidence type="ECO:0000256" key="5">
    <source>
        <dbReference type="ARBA" id="ARBA00022840"/>
    </source>
</evidence>
<evidence type="ECO:0000256" key="10">
    <source>
        <dbReference type="HAMAP-Rule" id="MF_02019"/>
    </source>
</evidence>
<evidence type="ECO:0000256" key="9">
    <source>
        <dbReference type="ARBA" id="ARBA00023316"/>
    </source>
</evidence>
<evidence type="ECO:0000256" key="8">
    <source>
        <dbReference type="ARBA" id="ARBA00023306"/>
    </source>
</evidence>
<dbReference type="SUPFAM" id="SSF53623">
    <property type="entry name" value="MurD-like peptide ligases, catalytic domain"/>
    <property type="match status" value="1"/>
</dbReference>
<keyword evidence="4 10" id="KW-0547">Nucleotide-binding</keyword>
<dbReference type="RefSeq" id="WP_059754667.1">
    <property type="nucleotide sequence ID" value="NZ_LDUG01000020.1"/>
</dbReference>
<dbReference type="GO" id="GO:0008766">
    <property type="term" value="F:UDP-N-acetylmuramoylalanyl-D-glutamyl-2,6-diaminopimelate-D-alanyl-D-alanine ligase activity"/>
    <property type="evidence" value="ECO:0007669"/>
    <property type="project" value="RHEA"/>
</dbReference>
<gene>
    <name evidence="10" type="primary">murF</name>
    <name evidence="15" type="ORF">ABW22_08145</name>
</gene>
<feature type="binding site" evidence="10">
    <location>
        <begin position="106"/>
        <end position="112"/>
    </location>
    <ligand>
        <name>ATP</name>
        <dbReference type="ChEBI" id="CHEBI:30616"/>
    </ligand>
</feature>
<dbReference type="SUPFAM" id="SSF63418">
    <property type="entry name" value="MurE/MurF N-terminal domain"/>
    <property type="match status" value="1"/>
</dbReference>
<dbReference type="InterPro" id="IPR013221">
    <property type="entry name" value="Mur_ligase_cen"/>
</dbReference>
<dbReference type="Pfam" id="PF01225">
    <property type="entry name" value="Mur_ligase"/>
    <property type="match status" value="1"/>
</dbReference>
<comment type="similarity">
    <text evidence="10">Belongs to the MurCDEF family. MurF subfamily.</text>
</comment>
<dbReference type="Proteomes" id="UP000064243">
    <property type="component" value="Unassembled WGS sequence"/>
</dbReference>
<organism evidence="15 16">
    <name type="scientific">Thiobacillus denitrificans</name>
    <dbReference type="NCBI Taxonomy" id="36861"/>
    <lineage>
        <taxon>Bacteria</taxon>
        <taxon>Pseudomonadati</taxon>
        <taxon>Pseudomonadota</taxon>
        <taxon>Betaproteobacteria</taxon>
        <taxon>Nitrosomonadales</taxon>
        <taxon>Thiobacillaceae</taxon>
        <taxon>Thiobacillus</taxon>
    </lineage>
</organism>
<comment type="catalytic activity">
    <reaction evidence="10 11">
        <text>D-alanyl-D-alanine + UDP-N-acetyl-alpha-D-muramoyl-L-alanyl-gamma-D-glutamyl-meso-2,6-diaminopimelate + ATP = UDP-N-acetyl-alpha-D-muramoyl-L-alanyl-gamma-D-glutamyl-meso-2,6-diaminopimeloyl-D-alanyl-D-alanine + ADP + phosphate + H(+)</text>
        <dbReference type="Rhea" id="RHEA:28374"/>
        <dbReference type="ChEBI" id="CHEBI:15378"/>
        <dbReference type="ChEBI" id="CHEBI:30616"/>
        <dbReference type="ChEBI" id="CHEBI:43474"/>
        <dbReference type="ChEBI" id="CHEBI:57822"/>
        <dbReference type="ChEBI" id="CHEBI:61386"/>
        <dbReference type="ChEBI" id="CHEBI:83905"/>
        <dbReference type="ChEBI" id="CHEBI:456216"/>
        <dbReference type="EC" id="6.3.2.10"/>
    </reaction>
</comment>
<dbReference type="Pfam" id="PF02875">
    <property type="entry name" value="Mur_ligase_C"/>
    <property type="match status" value="1"/>
</dbReference>
<keyword evidence="3 10" id="KW-0132">Cell division</keyword>
<comment type="function">
    <text evidence="10 11">Involved in cell wall formation. Catalyzes the final step in the synthesis of UDP-N-acetylmuramoyl-pentapeptide, the precursor of murein.</text>
</comment>
<feature type="domain" description="Mur ligase central" evidence="14">
    <location>
        <begin position="104"/>
        <end position="294"/>
    </location>
</feature>
<evidence type="ECO:0000259" key="14">
    <source>
        <dbReference type="Pfam" id="PF08245"/>
    </source>
</evidence>
<keyword evidence="8 10" id="KW-0131">Cell cycle</keyword>
<dbReference type="GO" id="GO:0051301">
    <property type="term" value="P:cell division"/>
    <property type="evidence" value="ECO:0007669"/>
    <property type="project" value="UniProtKB-KW"/>
</dbReference>
<keyword evidence="2 10" id="KW-0436">Ligase</keyword>
<comment type="pathway">
    <text evidence="10 11">Cell wall biogenesis; peptidoglycan biosynthesis.</text>
</comment>
<protein>
    <recommendedName>
        <fullName evidence="10 11">UDP-N-acetylmuramoyl-tripeptide--D-alanyl-D-alanine ligase</fullName>
        <ecNumber evidence="10 11">6.3.2.10</ecNumber>
    </recommendedName>
    <alternativeName>
        <fullName evidence="10">D-alanyl-D-alanine-adding enzyme</fullName>
    </alternativeName>
</protein>
<comment type="subcellular location">
    <subcellularLocation>
        <location evidence="10 11">Cytoplasm</location>
    </subcellularLocation>
</comment>
<evidence type="ECO:0000256" key="11">
    <source>
        <dbReference type="RuleBase" id="RU004136"/>
    </source>
</evidence>
<dbReference type="GO" id="GO:0009252">
    <property type="term" value="P:peptidoglycan biosynthetic process"/>
    <property type="evidence" value="ECO:0007669"/>
    <property type="project" value="UniProtKB-UniRule"/>
</dbReference>
<dbReference type="AlphaFoldDB" id="A0A106BPH7"/>
<comment type="caution">
    <text evidence="15">The sequence shown here is derived from an EMBL/GenBank/DDBJ whole genome shotgun (WGS) entry which is preliminary data.</text>
</comment>
<keyword evidence="7 10" id="KW-0573">Peptidoglycan synthesis</keyword>
<dbReference type="HAMAP" id="MF_02019">
    <property type="entry name" value="MurF"/>
    <property type="match status" value="1"/>
</dbReference>
<dbReference type="GO" id="GO:0008360">
    <property type="term" value="P:regulation of cell shape"/>
    <property type="evidence" value="ECO:0007669"/>
    <property type="project" value="UniProtKB-KW"/>
</dbReference>
<accession>A0A106BPH7</accession>
<evidence type="ECO:0000313" key="15">
    <source>
        <dbReference type="EMBL" id="KVW96263.1"/>
    </source>
</evidence>
<dbReference type="InterPro" id="IPR051046">
    <property type="entry name" value="MurCDEF_CellWall_CoF430Synth"/>
</dbReference>
<sequence>MMRLSEAAAMLGVPFDGVDAEVLRVSTDSRSVQPGDLFIALRGEKFDGGRFAAQALEQGAAGVVLDAAQAPGMTAAIRVDDTRLALGRLAAAWRRCFAIPVVAVTGSNGKTTVKEMLAAILRVEAGSDDAVLATEGNLNNDIGLPLMLLRLRQTHQFAVLEMGMNHAGEIDYLTRLARPDVAVLNNAMTAHIGFLGSVEAIARAKGEIFNGLSDAGIAVFNADDAHAGLWRDANARRSVIDFGLRQPAAVRGQYRPGTFGSALTLTLPNACLDIALQVPGEHNVMNALAAATAAFALDVSLRSIDAGLSGFSGVKGRLQRKPALHGSTFIDDTYNANPDSVKAALAVLAQQPGRKVLVLGDMGELGDDAAALHAQIGLAARAAGVDKLLALGELTRETVGAFGAGAMYFERIQELLAELENELAPDTTVLVKGSRFMQMERVVNSFMECPVASRPGHEGH</sequence>